<organism evidence="1 2">
    <name type="scientific">Facklamia lactis</name>
    <dbReference type="NCBI Taxonomy" id="2749967"/>
    <lineage>
        <taxon>Bacteria</taxon>
        <taxon>Bacillati</taxon>
        <taxon>Bacillota</taxon>
        <taxon>Bacilli</taxon>
        <taxon>Lactobacillales</taxon>
        <taxon>Aerococcaceae</taxon>
        <taxon>Facklamia</taxon>
    </lineage>
</organism>
<protein>
    <submittedName>
        <fullName evidence="1">Uncharacterized protein</fullName>
    </submittedName>
</protein>
<evidence type="ECO:0000313" key="2">
    <source>
        <dbReference type="Proteomes" id="UP000721415"/>
    </source>
</evidence>
<dbReference type="EMBL" id="JACBXQ010000003">
    <property type="protein sequence ID" value="MBG9986540.1"/>
    <property type="molecule type" value="Genomic_DNA"/>
</dbReference>
<name>A0ABS0LQV2_9LACT</name>
<evidence type="ECO:0000313" key="1">
    <source>
        <dbReference type="EMBL" id="MBG9986540.1"/>
    </source>
</evidence>
<keyword evidence="2" id="KW-1185">Reference proteome</keyword>
<dbReference type="RefSeq" id="WP_197115451.1">
    <property type="nucleotide sequence ID" value="NZ_JACBXQ010000003.1"/>
</dbReference>
<reference evidence="1 2" key="1">
    <citation type="submission" date="2020-07" db="EMBL/GenBank/DDBJ databases">
        <title>Facklamia lactis sp. nov., isolated from raw milk.</title>
        <authorList>
            <person name="Doll E.V."/>
            <person name="Huptas C."/>
            <person name="Staib L."/>
            <person name="Wenning M."/>
            <person name="Scherer S."/>
        </authorList>
    </citation>
    <scope>NUCLEOTIDE SEQUENCE [LARGE SCALE GENOMIC DNA]</scope>
    <source>
        <strain evidence="1 2">DSM 111018</strain>
    </source>
</reference>
<comment type="caution">
    <text evidence="1">The sequence shown here is derived from an EMBL/GenBank/DDBJ whole genome shotgun (WGS) entry which is preliminary data.</text>
</comment>
<dbReference type="Proteomes" id="UP000721415">
    <property type="component" value="Unassembled WGS sequence"/>
</dbReference>
<accession>A0ABS0LQV2</accession>
<proteinExistence type="predicted"/>
<gene>
    <name evidence="1" type="ORF">HZY91_06475</name>
</gene>
<sequence length="292" mass="34486">MSMSNLPSPIDYSLTTPISLPLFTKRLQTVLTHLFYHSKPLTSNRSLNPILISDISFLNKKEKTIIIDSEARGWTTTYKPNQYLSQYCTSINGDFEHWNQYINFYFHTHHVLYPYVRYQHVLLPLNTDFNSVIWLNFSYCNEFRMIPTISQNQGYAVFHLKPSPYFEFLLMAPHTPELQFRLYFCSYITQAWLTIHYLKSYPNPSLAGYFQLILKQNKHNCLATYLGKNNILIDPSIIQDYLDYQLFISIYHSYAYHNHYFLDKLIQNNVPGAKTYLAVEQYENSILEDAQS</sequence>